<feature type="domain" description="N-acetyltransferase" evidence="1">
    <location>
        <begin position="104"/>
        <end position="249"/>
    </location>
</feature>
<proteinExistence type="predicted"/>
<dbReference type="Gene3D" id="3.40.630.30">
    <property type="match status" value="1"/>
</dbReference>
<dbReference type="EMBL" id="QQXL01000004">
    <property type="protein sequence ID" value="RKW70491.1"/>
    <property type="molecule type" value="Genomic_DNA"/>
</dbReference>
<accession>A0A496PJ19</accession>
<reference evidence="2 3" key="1">
    <citation type="submission" date="2018-07" db="EMBL/GenBank/DDBJ databases">
        <title>Arthrobacter sp. nov., isolated from raw cow's milk with high bacterial count.</title>
        <authorList>
            <person name="Hahne J."/>
            <person name="Isele D."/>
            <person name="Lipski A."/>
        </authorList>
    </citation>
    <scope>NUCLEOTIDE SEQUENCE [LARGE SCALE GENOMIC DNA]</scope>
    <source>
        <strain evidence="2 3">JZ R-183</strain>
    </source>
</reference>
<sequence>MTGTLSTELGIYEGGQGFVSYASLADRDGHLPDAAGVRALVASVAAWVREHPELDEVEVKTRAHDHAPGLHQALEQAGFAAQAAESVMVGSAQGLAGVQAPSGITLEQAQTEAAMMAAARMEDHVFGTQLAGRMVPELLRRQAAGEPVELWAALAEGRVVSAGRIDPVAGTEFAGIWGGATLPEYRGRGIYRALTSARVQSVLRRGVRWIHSDSTQDSRPILERAGLVKVTETTPYLWTRAGSDGESTER</sequence>
<evidence type="ECO:0000313" key="2">
    <source>
        <dbReference type="EMBL" id="RKW70491.1"/>
    </source>
</evidence>
<dbReference type="AlphaFoldDB" id="A0A496PJ19"/>
<organism evidence="2 3">
    <name type="scientific">Galactobacter caseinivorans</name>
    <dbReference type="NCBI Taxonomy" id="2676123"/>
    <lineage>
        <taxon>Bacteria</taxon>
        <taxon>Bacillati</taxon>
        <taxon>Actinomycetota</taxon>
        <taxon>Actinomycetes</taxon>
        <taxon>Micrococcales</taxon>
        <taxon>Micrococcaceae</taxon>
        <taxon>Galactobacter</taxon>
    </lineage>
</organism>
<dbReference type="InterPro" id="IPR016181">
    <property type="entry name" value="Acyl_CoA_acyltransferase"/>
</dbReference>
<keyword evidence="2" id="KW-0808">Transferase</keyword>
<comment type="caution">
    <text evidence="2">The sequence shown here is derived from an EMBL/GenBank/DDBJ whole genome shotgun (WGS) entry which is preliminary data.</text>
</comment>
<dbReference type="CDD" id="cd04301">
    <property type="entry name" value="NAT_SF"/>
    <property type="match status" value="1"/>
</dbReference>
<dbReference type="InterPro" id="IPR000182">
    <property type="entry name" value="GNAT_dom"/>
</dbReference>
<dbReference type="GO" id="GO:0016747">
    <property type="term" value="F:acyltransferase activity, transferring groups other than amino-acyl groups"/>
    <property type="evidence" value="ECO:0007669"/>
    <property type="project" value="InterPro"/>
</dbReference>
<name>A0A496PJ19_9MICC</name>
<dbReference type="PROSITE" id="PS51186">
    <property type="entry name" value="GNAT"/>
    <property type="match status" value="1"/>
</dbReference>
<evidence type="ECO:0000313" key="3">
    <source>
        <dbReference type="Proteomes" id="UP000273119"/>
    </source>
</evidence>
<evidence type="ECO:0000259" key="1">
    <source>
        <dbReference type="PROSITE" id="PS51186"/>
    </source>
</evidence>
<dbReference type="Proteomes" id="UP000273119">
    <property type="component" value="Unassembled WGS sequence"/>
</dbReference>
<dbReference type="SUPFAM" id="SSF55729">
    <property type="entry name" value="Acyl-CoA N-acyltransferases (Nat)"/>
    <property type="match status" value="1"/>
</dbReference>
<dbReference type="Pfam" id="PF00583">
    <property type="entry name" value="Acetyltransf_1"/>
    <property type="match status" value="1"/>
</dbReference>
<protein>
    <submittedName>
        <fullName evidence="2">N-acetyltransferase</fullName>
    </submittedName>
</protein>
<gene>
    <name evidence="2" type="ORF">DWQ67_08445</name>
</gene>
<keyword evidence="3" id="KW-1185">Reference proteome</keyword>